<dbReference type="Proteomes" id="UP000585474">
    <property type="component" value="Unassembled WGS sequence"/>
</dbReference>
<feature type="region of interest" description="Disordered" evidence="1">
    <location>
        <begin position="45"/>
        <end position="95"/>
    </location>
</feature>
<proteinExistence type="predicted"/>
<reference evidence="2 3" key="1">
    <citation type="submission" date="2019-07" db="EMBL/GenBank/DDBJ databases">
        <title>De Novo Assembly of kiwifruit Actinidia rufa.</title>
        <authorList>
            <person name="Sugita-Konishi S."/>
            <person name="Sato K."/>
            <person name="Mori E."/>
            <person name="Abe Y."/>
            <person name="Kisaki G."/>
            <person name="Hamano K."/>
            <person name="Suezawa K."/>
            <person name="Otani M."/>
            <person name="Fukuda T."/>
            <person name="Manabe T."/>
            <person name="Gomi K."/>
            <person name="Tabuchi M."/>
            <person name="Akimitsu K."/>
            <person name="Kataoka I."/>
        </authorList>
    </citation>
    <scope>NUCLEOTIDE SEQUENCE [LARGE SCALE GENOMIC DNA]</scope>
    <source>
        <strain evidence="3">cv. Fuchu</strain>
    </source>
</reference>
<protein>
    <submittedName>
        <fullName evidence="2">Uncharacterized protein</fullName>
    </submittedName>
</protein>
<dbReference type="AlphaFoldDB" id="A0A7J0GU76"/>
<name>A0A7J0GU76_9ERIC</name>
<sequence>MASRSSNYFDSRETCRKPPHAAITFRNKGDKLLVESQRAAKAVFRQKLEDRSSEDRTKGLNLLSQEGRNRRQRSPHIILDSRSDSKSIASSKWRTSPNRALSSVDLCKIPNAKRNWEGGLHDKLNNQNATVSGKVVIPARSVARITRPVPRKPIRRYQMSFSPDIEEMDPPE</sequence>
<dbReference type="EMBL" id="BJWL01000024">
    <property type="protein sequence ID" value="GFZ14338.1"/>
    <property type="molecule type" value="Genomic_DNA"/>
</dbReference>
<feature type="region of interest" description="Disordered" evidence="1">
    <location>
        <begin position="1"/>
        <end position="22"/>
    </location>
</feature>
<accession>A0A7J0GU76</accession>
<keyword evidence="3" id="KW-1185">Reference proteome</keyword>
<evidence type="ECO:0000256" key="1">
    <source>
        <dbReference type="SAM" id="MobiDB-lite"/>
    </source>
</evidence>
<gene>
    <name evidence="2" type="ORF">Acr_24g0005280</name>
</gene>
<comment type="caution">
    <text evidence="2">The sequence shown here is derived from an EMBL/GenBank/DDBJ whole genome shotgun (WGS) entry which is preliminary data.</text>
</comment>
<evidence type="ECO:0000313" key="3">
    <source>
        <dbReference type="Proteomes" id="UP000585474"/>
    </source>
</evidence>
<feature type="compositionally biased region" description="Basic and acidic residues" evidence="1">
    <location>
        <begin position="46"/>
        <end position="58"/>
    </location>
</feature>
<evidence type="ECO:0000313" key="2">
    <source>
        <dbReference type="EMBL" id="GFZ14338.1"/>
    </source>
</evidence>
<organism evidence="2 3">
    <name type="scientific">Actinidia rufa</name>
    <dbReference type="NCBI Taxonomy" id="165716"/>
    <lineage>
        <taxon>Eukaryota</taxon>
        <taxon>Viridiplantae</taxon>
        <taxon>Streptophyta</taxon>
        <taxon>Embryophyta</taxon>
        <taxon>Tracheophyta</taxon>
        <taxon>Spermatophyta</taxon>
        <taxon>Magnoliopsida</taxon>
        <taxon>eudicotyledons</taxon>
        <taxon>Gunneridae</taxon>
        <taxon>Pentapetalae</taxon>
        <taxon>asterids</taxon>
        <taxon>Ericales</taxon>
        <taxon>Actinidiaceae</taxon>
        <taxon>Actinidia</taxon>
    </lineage>
</organism>